<keyword evidence="1" id="KW-0175">Coiled coil</keyword>
<evidence type="ECO:0000256" key="1">
    <source>
        <dbReference type="SAM" id="Coils"/>
    </source>
</evidence>
<dbReference type="EMBL" id="JABCKI010005714">
    <property type="protein sequence ID" value="KAG5639737.1"/>
    <property type="molecule type" value="Genomic_DNA"/>
</dbReference>
<feature type="region of interest" description="Disordered" evidence="2">
    <location>
        <begin position="35"/>
        <end position="58"/>
    </location>
</feature>
<feature type="compositionally biased region" description="Low complexity" evidence="2">
    <location>
        <begin position="399"/>
        <end position="413"/>
    </location>
</feature>
<protein>
    <submittedName>
        <fullName evidence="3">Uncharacterized protein</fullName>
    </submittedName>
</protein>
<dbReference type="OrthoDB" id="3067839at2759"/>
<comment type="caution">
    <text evidence="3">The sequence shown here is derived from an EMBL/GenBank/DDBJ whole genome shotgun (WGS) entry which is preliminary data.</text>
</comment>
<sequence>MSNFKRSQRRRQTSWADMENKYMISETDRRDIFTRSMESQQEAFAAEEKAQQEPESARAADFGRSLLDFEAEFSRNECARDAAYAAMDEWQENAFQMNETIRETIFATGQENRTTAFQADQQKRAERSALYASVRETRIREGHQLRKAACAELEAALIKQFEELIALQESSLAAEERRRDQVVEEIKLHQTEVADDISSESSLSVESLDDFNGKFTDTDSAFIRTPSLLPAQSVRLNTPMTVDTLNVSTSEIIPWPRRSRQLRVSLLRSRSISSNIKDSGTSAAHTNPAYDFLGDYANTANHSDSHVHSDANWTKPSARRKSVDTSDSSANSRSSTTEPPEELLDDPKTAFPPTSTDLAIKAPQQGLMRNPTHIEYPTIGSIPSDDEARPNAIQYLRQPVASSVTSSASTDSDPGSELHVSAPTNSSNASVSSSDSHSNLEPSPARSSGQTVIPGAQLTQCPEQLSSAQENDSNNTPTAAPASFFESVKRAASRLTSRSSGEEPNHSRQDSGSSSADAFDERFRSDEEQRQQAFLFEEGERENRFKAAEEARDAAEDARDKAYEENQQVRFAKFDLREATYRQSFSYRESSRIERGILRQRSFEAGQSHRMLLFDQSLSWAEKESARGNTLEDEMTQLMKNAIEKLVVKHKQALEKARDGFYTRFSEAQRLRAIELGILNSPAYSPISPPLSSPSSPSVSFSSRRPSISEESDLSERSRSHARSRSPSRRTNSPRLFMPSSPAAGFAAGALLRGANAQEPLPVPGLYEPSRKRGDYGFRELQRRRQYFFEKAQYNRELAFEANANQRKCIFHLGEQRRRLEFTKKQAKRAQTFEAHKNTFELKFRNTQREREKRFTLAESERQANFRESESSRELIFSTSQKNMNEAFHALQEKLQKMCFVAEDRRLKELEAWASGLLEERKKQEDDHLARMKVKCQDIYQAWIRTVL</sequence>
<accession>A0A9P7FW53</accession>
<feature type="compositionally biased region" description="Low complexity" evidence="2">
    <location>
        <begin position="693"/>
        <end position="706"/>
    </location>
</feature>
<gene>
    <name evidence="3" type="ORF">H0H81_000017</name>
</gene>
<feature type="compositionally biased region" description="Basic and acidic residues" evidence="2">
    <location>
        <begin position="46"/>
        <end position="58"/>
    </location>
</feature>
<feature type="compositionally biased region" description="Polar residues" evidence="2">
    <location>
        <begin position="463"/>
        <end position="478"/>
    </location>
</feature>
<name>A0A9P7FW53_9AGAR</name>
<keyword evidence="4" id="KW-1185">Reference proteome</keyword>
<feature type="region of interest" description="Disordered" evidence="2">
    <location>
        <begin position="303"/>
        <end position="451"/>
    </location>
</feature>
<feature type="compositionally biased region" description="Basic and acidic residues" evidence="2">
    <location>
        <begin position="519"/>
        <end position="528"/>
    </location>
</feature>
<organism evidence="3 4">
    <name type="scientific">Sphagnurus paluster</name>
    <dbReference type="NCBI Taxonomy" id="117069"/>
    <lineage>
        <taxon>Eukaryota</taxon>
        <taxon>Fungi</taxon>
        <taxon>Dikarya</taxon>
        <taxon>Basidiomycota</taxon>
        <taxon>Agaricomycotina</taxon>
        <taxon>Agaricomycetes</taxon>
        <taxon>Agaricomycetidae</taxon>
        <taxon>Agaricales</taxon>
        <taxon>Tricholomatineae</taxon>
        <taxon>Lyophyllaceae</taxon>
        <taxon>Sphagnurus</taxon>
    </lineage>
</organism>
<feature type="compositionally biased region" description="Basic and acidic residues" evidence="2">
    <location>
        <begin position="541"/>
        <end position="553"/>
    </location>
</feature>
<proteinExistence type="predicted"/>
<dbReference type="AlphaFoldDB" id="A0A9P7FW53"/>
<reference evidence="3" key="1">
    <citation type="submission" date="2021-02" db="EMBL/GenBank/DDBJ databases">
        <authorList>
            <person name="Nieuwenhuis M."/>
            <person name="Van De Peppel L.J.J."/>
        </authorList>
    </citation>
    <scope>NUCLEOTIDE SEQUENCE</scope>
    <source>
        <strain evidence="3">D49</strain>
    </source>
</reference>
<feature type="region of interest" description="Disordered" evidence="2">
    <location>
        <begin position="463"/>
        <end position="528"/>
    </location>
</feature>
<evidence type="ECO:0000313" key="3">
    <source>
        <dbReference type="EMBL" id="KAG5639737.1"/>
    </source>
</evidence>
<feature type="region of interest" description="Disordered" evidence="2">
    <location>
        <begin position="688"/>
        <end position="740"/>
    </location>
</feature>
<evidence type="ECO:0000313" key="4">
    <source>
        <dbReference type="Proteomes" id="UP000717328"/>
    </source>
</evidence>
<reference evidence="3" key="2">
    <citation type="submission" date="2021-10" db="EMBL/GenBank/DDBJ databases">
        <title>Phylogenomics reveals ancestral predisposition of the termite-cultivated fungus Termitomyces towards a domesticated lifestyle.</title>
        <authorList>
            <person name="Auxier B."/>
            <person name="Grum-Grzhimaylo A."/>
            <person name="Cardenas M.E."/>
            <person name="Lodge J.D."/>
            <person name="Laessoe T."/>
            <person name="Pedersen O."/>
            <person name="Smith M.E."/>
            <person name="Kuyper T.W."/>
            <person name="Franco-Molano E.A."/>
            <person name="Baroni T.J."/>
            <person name="Aanen D.K."/>
        </authorList>
    </citation>
    <scope>NUCLEOTIDE SEQUENCE</scope>
    <source>
        <strain evidence="3">D49</strain>
    </source>
</reference>
<feature type="compositionally biased region" description="Low complexity" evidence="2">
    <location>
        <begin position="425"/>
        <end position="439"/>
    </location>
</feature>
<feature type="coiled-coil region" evidence="1">
    <location>
        <begin position="158"/>
        <end position="192"/>
    </location>
</feature>
<feature type="compositionally biased region" description="Low complexity" evidence="2">
    <location>
        <begin position="325"/>
        <end position="337"/>
    </location>
</feature>
<evidence type="ECO:0000256" key="2">
    <source>
        <dbReference type="SAM" id="MobiDB-lite"/>
    </source>
</evidence>
<feature type="region of interest" description="Disordered" evidence="2">
    <location>
        <begin position="534"/>
        <end position="553"/>
    </location>
</feature>
<dbReference type="Proteomes" id="UP000717328">
    <property type="component" value="Unassembled WGS sequence"/>
</dbReference>
<feature type="compositionally biased region" description="Basic and acidic residues" evidence="2">
    <location>
        <begin position="500"/>
        <end position="509"/>
    </location>
</feature>